<feature type="transmembrane region" description="Helical" evidence="1">
    <location>
        <begin position="12"/>
        <end position="30"/>
    </location>
</feature>
<feature type="transmembrane region" description="Helical" evidence="1">
    <location>
        <begin position="278"/>
        <end position="298"/>
    </location>
</feature>
<name>A0A364P2I3_9PROT</name>
<accession>A0A364P2I3</accession>
<dbReference type="EMBL" id="PGTO01000002">
    <property type="protein sequence ID" value="RAU23496.1"/>
    <property type="molecule type" value="Genomic_DNA"/>
</dbReference>
<feature type="transmembrane region" description="Helical" evidence="1">
    <location>
        <begin position="97"/>
        <end position="115"/>
    </location>
</feature>
<feature type="transmembrane region" description="Helical" evidence="1">
    <location>
        <begin position="208"/>
        <end position="229"/>
    </location>
</feature>
<dbReference type="Proteomes" id="UP000251075">
    <property type="component" value="Unassembled WGS sequence"/>
</dbReference>
<evidence type="ECO:0000313" key="3">
    <source>
        <dbReference type="Proteomes" id="UP000251075"/>
    </source>
</evidence>
<sequence>MDQGAGQRAYRLTVWCLAAAAVVLMAYPAIRMGWNYEIDNTEGWNAYHQLRAMAGLPLYEGGSPLFFNNYPPLSFYLVGALSLPFGDPVIAGRILSLLGLVAICLSAGSVVRSAGGSRLDGTLAASTCALIFATFIADHVAKNNPQLLAIAFIMAGLATHLGGRPGIGRAAATALLFSIGVMTKHSLICVPLVVAGDVLINGRGRPRLAFFGFGLGLAVLCGGAMWVFAGKAFFVQLLASRTWEVDRSFLFTTEILGQFQAPMAVVGLGLIHFRRHRPAGLILAYLGASLAFGIFYSGGAGTDINVYFDVFIALSIGAGLVAHLLPVRRARAVVALALNAGVLFYTPFSLGRFGWEMMGEMTYRERLFQEDVDYVAAIPGVALCHSHLLCLRAGKPAFYDPINVLQAMIAGRLPADTLTGMLRRHEIQVVELSDPPRHPEDENPGLPGLPTRFMDFPDDVFEALRQEYVIDRIGISGRFYRPRTDQSPPGK</sequence>
<keyword evidence="3" id="KW-1185">Reference proteome</keyword>
<protein>
    <recommendedName>
        <fullName evidence="4">Glycosyltransferase RgtA/B/C/D-like domain-containing protein</fullName>
    </recommendedName>
</protein>
<dbReference type="OrthoDB" id="128991at2"/>
<keyword evidence="1" id="KW-1133">Transmembrane helix</keyword>
<proteinExistence type="predicted"/>
<keyword evidence="1" id="KW-0812">Transmembrane</keyword>
<feature type="transmembrane region" description="Helical" evidence="1">
    <location>
        <begin position="304"/>
        <end position="325"/>
    </location>
</feature>
<organism evidence="2 3">
    <name type="scientific">Paramagnetospirillum kuznetsovii</name>
    <dbReference type="NCBI Taxonomy" id="2053833"/>
    <lineage>
        <taxon>Bacteria</taxon>
        <taxon>Pseudomonadati</taxon>
        <taxon>Pseudomonadota</taxon>
        <taxon>Alphaproteobacteria</taxon>
        <taxon>Rhodospirillales</taxon>
        <taxon>Magnetospirillaceae</taxon>
        <taxon>Paramagnetospirillum</taxon>
    </lineage>
</organism>
<feature type="transmembrane region" description="Helical" evidence="1">
    <location>
        <begin position="249"/>
        <end position="271"/>
    </location>
</feature>
<reference evidence="2 3" key="1">
    <citation type="submission" date="2017-11" db="EMBL/GenBank/DDBJ databases">
        <title>Draft genome sequence of magnetotactic bacterium Magnetospirillum kuznetsovii LBB-42.</title>
        <authorList>
            <person name="Grouzdev D.S."/>
            <person name="Rysina M.S."/>
            <person name="Baslerov R.V."/>
            <person name="Koziaeva V."/>
        </authorList>
    </citation>
    <scope>NUCLEOTIDE SEQUENCE [LARGE SCALE GENOMIC DNA]</scope>
    <source>
        <strain evidence="2 3">LBB-42</strain>
    </source>
</reference>
<gene>
    <name evidence="2" type="ORF">CU669_03820</name>
</gene>
<comment type="caution">
    <text evidence="2">The sequence shown here is derived from an EMBL/GenBank/DDBJ whole genome shotgun (WGS) entry which is preliminary data.</text>
</comment>
<feature type="transmembrane region" description="Helical" evidence="1">
    <location>
        <begin position="147"/>
        <end position="163"/>
    </location>
</feature>
<evidence type="ECO:0000313" key="2">
    <source>
        <dbReference type="EMBL" id="RAU23496.1"/>
    </source>
</evidence>
<keyword evidence="1" id="KW-0472">Membrane</keyword>
<dbReference type="AlphaFoldDB" id="A0A364P2I3"/>
<feature type="transmembrane region" description="Helical" evidence="1">
    <location>
        <begin position="332"/>
        <end position="354"/>
    </location>
</feature>
<evidence type="ECO:0000256" key="1">
    <source>
        <dbReference type="SAM" id="Phobius"/>
    </source>
</evidence>
<evidence type="ECO:0008006" key="4">
    <source>
        <dbReference type="Google" id="ProtNLM"/>
    </source>
</evidence>
<feature type="transmembrane region" description="Helical" evidence="1">
    <location>
        <begin position="175"/>
        <end position="196"/>
    </location>
</feature>